<keyword evidence="2" id="KW-1185">Reference proteome</keyword>
<accession>A0ACB5SWN3</accession>
<comment type="caution">
    <text evidence="1">The sequence shown here is derived from an EMBL/GenBank/DDBJ whole genome shotgun (WGS) entry which is preliminary data.</text>
</comment>
<gene>
    <name evidence="1" type="ORF">Amon02_000188400</name>
</gene>
<organism evidence="1 2">
    <name type="scientific">Ambrosiozyma monospora</name>
    <name type="common">Yeast</name>
    <name type="synonym">Endomycopsis monosporus</name>
    <dbReference type="NCBI Taxonomy" id="43982"/>
    <lineage>
        <taxon>Eukaryota</taxon>
        <taxon>Fungi</taxon>
        <taxon>Dikarya</taxon>
        <taxon>Ascomycota</taxon>
        <taxon>Saccharomycotina</taxon>
        <taxon>Pichiomycetes</taxon>
        <taxon>Pichiales</taxon>
        <taxon>Pichiaceae</taxon>
        <taxon>Ambrosiozyma</taxon>
    </lineage>
</organism>
<evidence type="ECO:0000313" key="1">
    <source>
        <dbReference type="EMBL" id="GME74759.1"/>
    </source>
</evidence>
<dbReference type="Proteomes" id="UP001165064">
    <property type="component" value="Unassembled WGS sequence"/>
</dbReference>
<evidence type="ECO:0000313" key="2">
    <source>
        <dbReference type="Proteomes" id="UP001165064"/>
    </source>
</evidence>
<name>A0ACB5SWN3_AMBMO</name>
<proteinExistence type="predicted"/>
<dbReference type="EMBL" id="BSXS01001013">
    <property type="protein sequence ID" value="GME74759.1"/>
    <property type="molecule type" value="Genomic_DNA"/>
</dbReference>
<protein>
    <submittedName>
        <fullName evidence="1">Unnamed protein product</fullName>
    </submittedName>
</protein>
<sequence>MPITRKASTAFRSGSSKSVSSKLKPLSASNSLSNQKHHYDSNPQSMEMDFQDLATLNHTLTKFNSFKKNSTTKTNVLRLVLLPYLRARTQRWPLNEYIQRDRDPEMEKYLMCATTVFLNWWKSLLNCVHELQSISSVDKNCYLECISRIVSRYEWIHLESNEMLFQDILQEYRQLLLKTFEFSISRLNVKNISLSVNAFIGKIFAYAFFKLPDISNGLLFLVGTKVKNLEQIYNLAVLNKTPMEPAVDPITKNECVNDFAKELNELSTKFPLHLTPLMMSATQPRPTKFKMEKKFLNSMTPPQQKIQGIHETRGLWCHRWASLDNVDLFCSFLRHYLMLSSYYMKSLPRVIAHDYVFGSPGYMYILTHIYEILDFQVNQRIRQQQVAIKQNSFNGALPPSPLESQWTKILRVLGDFSVNTRHDYEPMLKSGVIKSIEIVLKLLVFKTPLLNIAMGDQVFDLFLNYVKMQKEHLINKYEEDELDWCFWINVLMKMLDSKSINCELRTFSILYQIWDYLPSNKYLDQDQAEWCQYPTENLKFNLAMYLVSDTCWNQYFYHYLPLVRSFYQRLLVWRLLGLTSLNLKSLTYRDCINSKKLFGIIEKKLKVAFASTKDDQFRPMDPMANKKFTIAPLFFSGVDGAGVGLKQVTSSGKETIRTHPYEVIDDAVYMCSNLSILNDDTTSPGNSRGSSANSSPGCSGPRLSRKLSTSWMGKFLRKKDQGSESFPNISEAAHSDNGDGSDSSPPTGLSRTLSKAASYSNVLQTPPKLFGGMGNGNFHKSSSPSSVSSSTKSSSPSLFSSITSLSSPQSSFASFEFNDSAAATSHATQPKFLPPELNMKPPELTKYAYKFQLVNNEIKMRASFMNLQTLKGDQKFMSNGGVSGGLKLQNSKPKLPSIKPASEDGVLSTGSPSDDGVDDNDFLDSVVRASENRELLDDLDNDSFDGLQLDFKNDLSIFGNYAADFNWGVDTEMDAQPIVPGTRDTATPPPTRLREQANGNTSNNNNSPAPSRTDTIYYSAPGTPIQGKQLPSPIAANSNSTSTSFQIKNNSNPGLLTPLPSQSSIPSLLQKNKELVCQAIYDYNSISTEFENFIIQRVEEINNCSGNGTSGGSASCNGNGNESDDMLTLNGSLDKDLMKLFPLLVPEAPEKLNGS</sequence>
<reference evidence="1" key="1">
    <citation type="submission" date="2023-04" db="EMBL/GenBank/DDBJ databases">
        <title>Ambrosiozyma monospora NBRC 10751.</title>
        <authorList>
            <person name="Ichikawa N."/>
            <person name="Sato H."/>
            <person name="Tonouchi N."/>
        </authorList>
    </citation>
    <scope>NUCLEOTIDE SEQUENCE</scope>
    <source>
        <strain evidence="1">NBRC 10751</strain>
    </source>
</reference>